<accession>A0A2A2H2F7</accession>
<dbReference type="Proteomes" id="UP000217784">
    <property type="component" value="Unassembled WGS sequence"/>
</dbReference>
<gene>
    <name evidence="2" type="ORF">ASJ80_01090</name>
</gene>
<reference evidence="2 3" key="1">
    <citation type="journal article" date="2017" name="BMC Genomics">
        <title>Genomic analysis of methanogenic archaea reveals a shift towards energy conservation.</title>
        <authorList>
            <person name="Gilmore S.P."/>
            <person name="Henske J.K."/>
            <person name="Sexton J.A."/>
            <person name="Solomon K.V."/>
            <person name="Seppala S."/>
            <person name="Yoo J.I."/>
            <person name="Huyett L.M."/>
            <person name="Pressman A."/>
            <person name="Cogan J.Z."/>
            <person name="Kivenson V."/>
            <person name="Peng X."/>
            <person name="Tan Y."/>
            <person name="Valentine D.L."/>
            <person name="O'Malley M.A."/>
        </authorList>
    </citation>
    <scope>NUCLEOTIDE SEQUENCE [LARGE SCALE GENOMIC DNA]</scope>
    <source>
        <strain evidence="2 3">M.o.H.</strain>
    </source>
</reference>
<evidence type="ECO:0000313" key="3">
    <source>
        <dbReference type="Proteomes" id="UP000217784"/>
    </source>
</evidence>
<keyword evidence="3" id="KW-1185">Reference proteome</keyword>
<dbReference type="Pfam" id="PF01026">
    <property type="entry name" value="TatD_DNase"/>
    <property type="match status" value="1"/>
</dbReference>
<dbReference type="GO" id="GO:0016788">
    <property type="term" value="F:hydrolase activity, acting on ester bonds"/>
    <property type="evidence" value="ECO:0007669"/>
    <property type="project" value="UniProtKB-UniRule"/>
</dbReference>
<comment type="caution">
    <text evidence="2">The sequence shown here is derived from an EMBL/GenBank/DDBJ whole genome shotgun (WGS) entry which is preliminary data.</text>
</comment>
<protein>
    <recommendedName>
        <fullName evidence="4">Hydrolase TatD</fullName>
    </recommendedName>
</protein>
<dbReference type="InterPro" id="IPR012022">
    <property type="entry name" value="UCP005295"/>
</dbReference>
<evidence type="ECO:0008006" key="4">
    <source>
        <dbReference type="Google" id="ProtNLM"/>
    </source>
</evidence>
<dbReference type="AlphaFoldDB" id="A0A2A2H2F7"/>
<keyword evidence="1" id="KW-0479">Metal-binding</keyword>
<sequence>MIDAHVHADTRPYEDFEKMAVAGIETAVTCAHDPLRMSVSDVVFDHWNRILNNDIKRAAENGLKLYAALGIHPRSISEDFERALEKLPSFLENDSVVAIGEIGLETASESEKNIFKEQLQLAETLKMKAIVHTPRSNKKEITWITTSIIEENIDPKMVVIDHVDCTIVNDVIDVGAMLGLTVQPKKMTPDEAVSILDEYGFNKFYLDSDMSSSPSDPLSVPKTVHRIKLAGFNEKDIRKVSNDNAAKFFEL</sequence>
<dbReference type="Gene3D" id="3.20.20.140">
    <property type="entry name" value="Metal-dependent hydrolases"/>
    <property type="match status" value="1"/>
</dbReference>
<dbReference type="PIRSF" id="PIRSF005295">
    <property type="entry name" value="UCP005295_TatD"/>
    <property type="match status" value="1"/>
</dbReference>
<dbReference type="RefSeq" id="WP_069582995.1">
    <property type="nucleotide sequence ID" value="NZ_LMVM01000038.1"/>
</dbReference>
<evidence type="ECO:0000313" key="2">
    <source>
        <dbReference type="EMBL" id="PAV03579.1"/>
    </source>
</evidence>
<evidence type="ECO:0000256" key="1">
    <source>
        <dbReference type="PIRNR" id="PIRNR005295"/>
    </source>
</evidence>
<dbReference type="PANTHER" id="PTHR42658:SF1">
    <property type="entry name" value="HYDROLASE TATD"/>
    <property type="match status" value="1"/>
</dbReference>
<dbReference type="EMBL" id="LMVM01000038">
    <property type="protein sequence ID" value="PAV03579.1"/>
    <property type="molecule type" value="Genomic_DNA"/>
</dbReference>
<dbReference type="SUPFAM" id="SSF51556">
    <property type="entry name" value="Metallo-dependent hydrolases"/>
    <property type="match status" value="1"/>
</dbReference>
<name>A0A2A2H2F7_METBR</name>
<organism evidence="2 3">
    <name type="scientific">Methanobacterium bryantii</name>
    <dbReference type="NCBI Taxonomy" id="2161"/>
    <lineage>
        <taxon>Archaea</taxon>
        <taxon>Methanobacteriati</taxon>
        <taxon>Methanobacteriota</taxon>
        <taxon>Methanomada group</taxon>
        <taxon>Methanobacteria</taxon>
        <taxon>Methanobacteriales</taxon>
        <taxon>Methanobacteriaceae</taxon>
        <taxon>Methanobacterium</taxon>
    </lineage>
</organism>
<dbReference type="PANTHER" id="PTHR42658">
    <property type="entry name" value="HYDROLASE TATD"/>
    <property type="match status" value="1"/>
</dbReference>
<proteinExistence type="inferred from homology"/>
<keyword evidence="1" id="KW-0378">Hydrolase</keyword>
<dbReference type="InterPro" id="IPR032466">
    <property type="entry name" value="Metal_Hydrolase"/>
</dbReference>
<dbReference type="OrthoDB" id="359310at2157"/>
<dbReference type="InterPro" id="IPR001130">
    <property type="entry name" value="TatD-like"/>
</dbReference>
<dbReference type="GO" id="GO:0046872">
    <property type="term" value="F:metal ion binding"/>
    <property type="evidence" value="ECO:0007669"/>
    <property type="project" value="UniProtKB-KW"/>
</dbReference>
<comment type="similarity">
    <text evidence="1">Belongs to the metallo-dependent hydrolases superfamily.</text>
</comment>